<evidence type="ECO:0000259" key="1">
    <source>
        <dbReference type="Pfam" id="PF05699"/>
    </source>
</evidence>
<dbReference type="Pfam" id="PF05699">
    <property type="entry name" value="Dimer_Tnp_hAT"/>
    <property type="match status" value="1"/>
</dbReference>
<name>A0A0L0V646_9BASI</name>
<protein>
    <recommendedName>
        <fullName evidence="1">HAT C-terminal dimerisation domain-containing protein</fullName>
    </recommendedName>
</protein>
<sequence>MLAGLGDAAAAQGGNCLTNPLDIWLTGALILDDKKPVNPLKWWLQEQCSSNTHWGLLQMALDVLSCPATSVDMELAFSFGRDYVSSKRHRLSPRSLSRARGMAVVFYSTNSMIKAGVLAKWKDGIQSAKKAKSKEKNNRKSIEIMNCADLTLPVPLVLAVGTACTSWAVPGAVSGASLEPKIRRYQDTAPVPRYPGTNGHLYPKRLKHQASAGTKAQTHATTDATVCMLPRVRWANCNHTSAPMAS</sequence>
<comment type="caution">
    <text evidence="2">The sequence shown here is derived from an EMBL/GenBank/DDBJ whole genome shotgun (WGS) entry which is preliminary data.</text>
</comment>
<proteinExistence type="predicted"/>
<reference evidence="3" key="1">
    <citation type="submission" date="2014-03" db="EMBL/GenBank/DDBJ databases">
        <title>The Genome Sequence of Puccinia striiformis f. sp. tritici PST-78.</title>
        <authorList>
            <consortium name="The Broad Institute Genome Sequencing Platform"/>
            <person name="Cuomo C."/>
            <person name="Hulbert S."/>
            <person name="Chen X."/>
            <person name="Walker B."/>
            <person name="Young S.K."/>
            <person name="Zeng Q."/>
            <person name="Gargeya S."/>
            <person name="Fitzgerald M."/>
            <person name="Haas B."/>
            <person name="Abouelleil A."/>
            <person name="Alvarado L."/>
            <person name="Arachchi H.M."/>
            <person name="Berlin A.M."/>
            <person name="Chapman S.B."/>
            <person name="Goldberg J."/>
            <person name="Griggs A."/>
            <person name="Gujja S."/>
            <person name="Hansen M."/>
            <person name="Howarth C."/>
            <person name="Imamovic A."/>
            <person name="Larimer J."/>
            <person name="McCowan C."/>
            <person name="Montmayeur A."/>
            <person name="Murphy C."/>
            <person name="Neiman D."/>
            <person name="Pearson M."/>
            <person name="Priest M."/>
            <person name="Roberts A."/>
            <person name="Saif S."/>
            <person name="Shea T."/>
            <person name="Sisk P."/>
            <person name="Sykes S."/>
            <person name="Wortman J."/>
            <person name="Nusbaum C."/>
            <person name="Birren B."/>
        </authorList>
    </citation>
    <scope>NUCLEOTIDE SEQUENCE [LARGE SCALE GENOMIC DNA]</scope>
    <source>
        <strain evidence="3">race PST-78</strain>
    </source>
</reference>
<dbReference type="SUPFAM" id="SSF53098">
    <property type="entry name" value="Ribonuclease H-like"/>
    <property type="match status" value="1"/>
</dbReference>
<evidence type="ECO:0000313" key="2">
    <source>
        <dbReference type="EMBL" id="KNE94780.1"/>
    </source>
</evidence>
<dbReference type="AlphaFoldDB" id="A0A0L0V646"/>
<dbReference type="GO" id="GO:0046983">
    <property type="term" value="F:protein dimerization activity"/>
    <property type="evidence" value="ECO:0007669"/>
    <property type="project" value="InterPro"/>
</dbReference>
<dbReference type="EMBL" id="AJIL01000109">
    <property type="protein sequence ID" value="KNE94780.1"/>
    <property type="molecule type" value="Genomic_DNA"/>
</dbReference>
<dbReference type="InterPro" id="IPR012337">
    <property type="entry name" value="RNaseH-like_sf"/>
</dbReference>
<accession>A0A0L0V646</accession>
<evidence type="ECO:0000313" key="3">
    <source>
        <dbReference type="Proteomes" id="UP000054564"/>
    </source>
</evidence>
<dbReference type="Proteomes" id="UP000054564">
    <property type="component" value="Unassembled WGS sequence"/>
</dbReference>
<feature type="domain" description="HAT C-terminal dimerisation" evidence="1">
    <location>
        <begin position="22"/>
        <end position="96"/>
    </location>
</feature>
<organism evidence="2 3">
    <name type="scientific">Puccinia striiformis f. sp. tritici PST-78</name>
    <dbReference type="NCBI Taxonomy" id="1165861"/>
    <lineage>
        <taxon>Eukaryota</taxon>
        <taxon>Fungi</taxon>
        <taxon>Dikarya</taxon>
        <taxon>Basidiomycota</taxon>
        <taxon>Pucciniomycotina</taxon>
        <taxon>Pucciniomycetes</taxon>
        <taxon>Pucciniales</taxon>
        <taxon>Pucciniaceae</taxon>
        <taxon>Puccinia</taxon>
    </lineage>
</organism>
<keyword evidence="3" id="KW-1185">Reference proteome</keyword>
<dbReference type="InterPro" id="IPR008906">
    <property type="entry name" value="HATC_C_dom"/>
</dbReference>
<gene>
    <name evidence="2" type="ORF">PSTG_11872</name>
</gene>